<name>A0A1S1PWT1_9ACTN</name>
<gene>
    <name evidence="4" type="ORF">CC117_31440</name>
</gene>
<dbReference type="GO" id="GO:0003677">
    <property type="term" value="F:DNA binding"/>
    <property type="evidence" value="ECO:0007669"/>
    <property type="project" value="InterPro"/>
</dbReference>
<dbReference type="InterPro" id="IPR047650">
    <property type="entry name" value="Transpos_IS110"/>
</dbReference>
<dbReference type="PANTHER" id="PTHR33055">
    <property type="entry name" value="TRANSPOSASE FOR INSERTION SEQUENCE ELEMENT IS1111A"/>
    <property type="match status" value="1"/>
</dbReference>
<organism evidence="4 5">
    <name type="scientific">Parafrankia colletiae</name>
    <dbReference type="NCBI Taxonomy" id="573497"/>
    <lineage>
        <taxon>Bacteria</taxon>
        <taxon>Bacillati</taxon>
        <taxon>Actinomycetota</taxon>
        <taxon>Actinomycetes</taxon>
        <taxon>Frankiales</taxon>
        <taxon>Frankiaceae</taxon>
        <taxon>Parafrankia</taxon>
    </lineage>
</organism>
<dbReference type="EMBL" id="MBLM01000192">
    <property type="protein sequence ID" value="OHV27133.1"/>
    <property type="molecule type" value="Genomic_DNA"/>
</dbReference>
<feature type="region of interest" description="Disordered" evidence="1">
    <location>
        <begin position="404"/>
        <end position="425"/>
    </location>
</feature>
<evidence type="ECO:0000313" key="5">
    <source>
        <dbReference type="Proteomes" id="UP000179627"/>
    </source>
</evidence>
<evidence type="ECO:0000313" key="4">
    <source>
        <dbReference type="EMBL" id="OHV27133.1"/>
    </source>
</evidence>
<feature type="compositionally biased region" description="Basic residues" evidence="1">
    <location>
        <begin position="408"/>
        <end position="425"/>
    </location>
</feature>
<dbReference type="Pfam" id="PF02371">
    <property type="entry name" value="Transposase_20"/>
    <property type="match status" value="1"/>
</dbReference>
<comment type="caution">
    <text evidence="4">The sequence shown here is derived from an EMBL/GenBank/DDBJ whole genome shotgun (WGS) entry which is preliminary data.</text>
</comment>
<sequence>MDASGRRLAKALLPEGVTGMTRPDALVGEHAGDNPDDVEVLVGIETDRGPWVAALVAAGYTVFAINPLQTSHYRARHTVSGAKSDVGDAHVLADMVRTDAHQLRPVAGDTATVEAVKVVTRTHKTLIWECTRHTQRLRHALRDHFPAALVAFEDLDAADTLELLAKAPTPAEAARLTQISAALRRARRRDIPAKAAAIQAALRAEHLGQPDVVTGDYAVSVRALVAVLTVLDDQAKSLQGQVEEHFGRRPAAEVVGSQPGLGPVLGARVLAEFGDDPDRYATAKARKNYTGTSPIIRASGRKKTVATRHVHNDRLIDALMTQAFTSLRWSPGARAYYDRQRERGASHNAALRQLANRLVGILHGCLKTGALYDEATAWPPRVEKIAAPHFSSWDVFRDGRGIGSGGRFRTRGSGRRGPRRRDSRG</sequence>
<proteinExistence type="predicted"/>
<dbReference type="Proteomes" id="UP000179627">
    <property type="component" value="Unassembled WGS sequence"/>
</dbReference>
<evidence type="ECO:0000259" key="3">
    <source>
        <dbReference type="Pfam" id="PF02371"/>
    </source>
</evidence>
<evidence type="ECO:0000259" key="2">
    <source>
        <dbReference type="Pfam" id="PF01548"/>
    </source>
</evidence>
<dbReference type="AlphaFoldDB" id="A0A1S1PWT1"/>
<reference evidence="5" key="1">
    <citation type="submission" date="2016-07" db="EMBL/GenBank/DDBJ databases">
        <title>Sequence Frankia sp. strain CcI1.17.</title>
        <authorList>
            <person name="Ghodhbane-Gtari F."/>
            <person name="Swanson E."/>
            <person name="Gueddou A."/>
            <person name="Morris K."/>
            <person name="Hezbri K."/>
            <person name="Ktari A."/>
            <person name="Nouioui I."/>
            <person name="Abebe-Akele F."/>
            <person name="Simpson S."/>
            <person name="Thomas K."/>
            <person name="Gtari M."/>
            <person name="Tisa L.S."/>
            <person name="Hurst S."/>
        </authorList>
    </citation>
    <scope>NUCLEOTIDE SEQUENCE [LARGE SCALE GENOMIC DNA]</scope>
    <source>
        <strain evidence="5">Cc1.17</strain>
    </source>
</reference>
<dbReference type="Pfam" id="PF01548">
    <property type="entry name" value="DEDD_Tnp_IS110"/>
    <property type="match status" value="1"/>
</dbReference>
<dbReference type="InterPro" id="IPR002525">
    <property type="entry name" value="Transp_IS110-like_N"/>
</dbReference>
<feature type="domain" description="Transposase IS116/IS110/IS902 C-terminal" evidence="3">
    <location>
        <begin position="254"/>
        <end position="337"/>
    </location>
</feature>
<dbReference type="NCBIfam" id="NF033542">
    <property type="entry name" value="transpos_IS110"/>
    <property type="match status" value="1"/>
</dbReference>
<dbReference type="PANTHER" id="PTHR33055:SF3">
    <property type="entry name" value="PUTATIVE TRANSPOSASE FOR IS117-RELATED"/>
    <property type="match status" value="1"/>
</dbReference>
<accession>A0A1S1PWT1</accession>
<dbReference type="InterPro" id="IPR003346">
    <property type="entry name" value="Transposase_20"/>
</dbReference>
<evidence type="ECO:0000256" key="1">
    <source>
        <dbReference type="SAM" id="MobiDB-lite"/>
    </source>
</evidence>
<dbReference type="GO" id="GO:0004803">
    <property type="term" value="F:transposase activity"/>
    <property type="evidence" value="ECO:0007669"/>
    <property type="project" value="InterPro"/>
</dbReference>
<feature type="domain" description="Transposase IS110-like N-terminal" evidence="2">
    <location>
        <begin position="1"/>
        <end position="146"/>
    </location>
</feature>
<keyword evidence="5" id="KW-1185">Reference proteome</keyword>
<protein>
    <submittedName>
        <fullName evidence="4">Transposase</fullName>
    </submittedName>
</protein>
<dbReference type="GO" id="GO:0006313">
    <property type="term" value="P:DNA transposition"/>
    <property type="evidence" value="ECO:0007669"/>
    <property type="project" value="InterPro"/>
</dbReference>